<gene>
    <name evidence="1" type="ORF">METZ01_LOCUS204546</name>
</gene>
<organism evidence="1">
    <name type="scientific">marine metagenome</name>
    <dbReference type="NCBI Taxonomy" id="408172"/>
    <lineage>
        <taxon>unclassified sequences</taxon>
        <taxon>metagenomes</taxon>
        <taxon>ecological metagenomes</taxon>
    </lineage>
</organism>
<reference evidence="1" key="1">
    <citation type="submission" date="2018-05" db="EMBL/GenBank/DDBJ databases">
        <authorList>
            <person name="Lanie J.A."/>
            <person name="Ng W.-L."/>
            <person name="Kazmierczak K.M."/>
            <person name="Andrzejewski T.M."/>
            <person name="Davidsen T.M."/>
            <person name="Wayne K.J."/>
            <person name="Tettelin H."/>
            <person name="Glass J.I."/>
            <person name="Rusch D."/>
            <person name="Podicherti R."/>
            <person name="Tsui H.-C.T."/>
            <person name="Winkler M.E."/>
        </authorList>
    </citation>
    <scope>NUCLEOTIDE SEQUENCE</scope>
</reference>
<protein>
    <submittedName>
        <fullName evidence="1">Uncharacterized protein</fullName>
    </submittedName>
</protein>
<proteinExistence type="predicted"/>
<feature type="non-terminal residue" evidence="1">
    <location>
        <position position="62"/>
    </location>
</feature>
<dbReference type="AlphaFoldDB" id="A0A382EMZ6"/>
<accession>A0A382EMZ6</accession>
<dbReference type="EMBL" id="UINC01045212">
    <property type="protein sequence ID" value="SVB51692.1"/>
    <property type="molecule type" value="Genomic_DNA"/>
</dbReference>
<evidence type="ECO:0000313" key="1">
    <source>
        <dbReference type="EMBL" id="SVB51692.1"/>
    </source>
</evidence>
<sequence>MFYMFPSIVRPEVCNKIIEDCMNNDLELAKVDGGDDARNDPNIRKTSIYWVPTKVSSKANDL</sequence>
<name>A0A382EMZ6_9ZZZZ</name>